<proteinExistence type="predicted"/>
<evidence type="ECO:0000313" key="4">
    <source>
        <dbReference type="Proteomes" id="UP000253065"/>
    </source>
</evidence>
<sequence length="61" mass="7038">MHNKLIKYVPGLTALHRTAFPLRSKAAAYFRRYALILVMRIWSGDGDGCKIKVEASVKRYR</sequence>
<keyword evidence="4" id="KW-1185">Reference proteome</keyword>
<dbReference type="EMBL" id="QNSA01000011">
    <property type="protein sequence ID" value="RBP69757.1"/>
    <property type="molecule type" value="Genomic_DNA"/>
</dbReference>
<comment type="caution">
    <text evidence="2">The sequence shown here is derived from an EMBL/GenBank/DDBJ whole genome shotgun (WGS) entry which is preliminary data.</text>
</comment>
<organism evidence="2 3">
    <name type="scientific">Marinobacter nauticus</name>
    <name type="common">Marinobacter hydrocarbonoclasticus</name>
    <name type="synonym">Marinobacter aquaeolei</name>
    <dbReference type="NCBI Taxonomy" id="2743"/>
    <lineage>
        <taxon>Bacteria</taxon>
        <taxon>Pseudomonadati</taxon>
        <taxon>Pseudomonadota</taxon>
        <taxon>Gammaproteobacteria</taxon>
        <taxon>Pseudomonadales</taxon>
        <taxon>Marinobacteraceae</taxon>
        <taxon>Marinobacter</taxon>
    </lineage>
</organism>
<evidence type="ECO:0000313" key="3">
    <source>
        <dbReference type="Proteomes" id="UP000252795"/>
    </source>
</evidence>
<gene>
    <name evidence="2" type="ORF">DET51_11113</name>
    <name evidence="1" type="ORF">DET64_11113</name>
</gene>
<dbReference type="EMBL" id="QPJB01000011">
    <property type="protein sequence ID" value="RCW31470.1"/>
    <property type="molecule type" value="Genomic_DNA"/>
</dbReference>
<dbReference type="Proteomes" id="UP000253065">
    <property type="component" value="Unassembled WGS sequence"/>
</dbReference>
<protein>
    <submittedName>
        <fullName evidence="2">Uncharacterized protein</fullName>
    </submittedName>
</protein>
<accession>A0A368UTV3</accession>
<reference evidence="2 3" key="1">
    <citation type="submission" date="2018-07" db="EMBL/GenBank/DDBJ databases">
        <title>Freshwater and sediment microbial communities from various areas in North America, analyzing microbe dynamics in response to fracking.</title>
        <authorList>
            <person name="Lamendella R."/>
        </authorList>
    </citation>
    <scope>NUCLEOTIDE SEQUENCE [LARGE SCALE GENOMIC DNA]</scope>
    <source>
        <strain evidence="2 3">114E</strain>
        <strain evidence="1 4">114E_o</strain>
    </source>
</reference>
<evidence type="ECO:0000313" key="2">
    <source>
        <dbReference type="EMBL" id="RCW31470.1"/>
    </source>
</evidence>
<dbReference type="AlphaFoldDB" id="A0A368UTV3"/>
<evidence type="ECO:0000313" key="1">
    <source>
        <dbReference type="EMBL" id="RBP69757.1"/>
    </source>
</evidence>
<name>A0A368UTV3_MARNT</name>
<dbReference type="Proteomes" id="UP000252795">
    <property type="component" value="Unassembled WGS sequence"/>
</dbReference>